<sequence>MNIVIIASVILVSQSILSLMQINYYQRYMYNITQQYLHFKHHQLYSSIERKWLGATAIVVMVIDENQMVKECQLLKGKSVFAKFKPLPRFYGHHLSQILINLTEESQTRKLSLEERAMIKMANQISG</sequence>
<dbReference type="OrthoDB" id="7066173at2"/>
<dbReference type="EMBL" id="QGLR01000012">
    <property type="protein sequence ID" value="PXZ06391.1"/>
    <property type="molecule type" value="Genomic_DNA"/>
</dbReference>
<dbReference type="Pfam" id="PF06923">
    <property type="entry name" value="GutM"/>
    <property type="match status" value="1"/>
</dbReference>
<gene>
    <name evidence="1" type="ORF">DKK70_10515</name>
</gene>
<evidence type="ECO:0000313" key="1">
    <source>
        <dbReference type="EMBL" id="PXZ06391.1"/>
    </source>
</evidence>
<organism evidence="1 2">
    <name type="scientific">Gilliamella apicola</name>
    <dbReference type="NCBI Taxonomy" id="1196095"/>
    <lineage>
        <taxon>Bacteria</taxon>
        <taxon>Pseudomonadati</taxon>
        <taxon>Pseudomonadota</taxon>
        <taxon>Gammaproteobacteria</taxon>
        <taxon>Orbales</taxon>
        <taxon>Orbaceae</taxon>
        <taxon>Gilliamella</taxon>
    </lineage>
</organism>
<reference evidence="1 2" key="1">
    <citation type="submission" date="2018-05" db="EMBL/GenBank/DDBJ databases">
        <title>Reference genomes for bee gut microbiota database.</title>
        <authorList>
            <person name="Ellegaard K.M."/>
        </authorList>
    </citation>
    <scope>NUCLEOTIDE SEQUENCE [LARGE SCALE GENOMIC DNA]</scope>
    <source>
        <strain evidence="1 2">ESL0182</strain>
    </source>
</reference>
<dbReference type="AlphaFoldDB" id="A0A2V4E5K2"/>
<proteinExistence type="predicted"/>
<dbReference type="STRING" id="1196095.GAPWK_1668"/>
<comment type="caution">
    <text evidence="1">The sequence shown here is derived from an EMBL/GenBank/DDBJ whole genome shotgun (WGS) entry which is preliminary data.</text>
</comment>
<keyword evidence="2" id="KW-1185">Reference proteome</keyword>
<dbReference type="Proteomes" id="UP000247932">
    <property type="component" value="Unassembled WGS sequence"/>
</dbReference>
<accession>A0A2V4E5K2</accession>
<dbReference type="InterPro" id="IPR009693">
    <property type="entry name" value="Glucitol_operon_activator"/>
</dbReference>
<protein>
    <submittedName>
        <fullName evidence="1">Transcriptional regulator</fullName>
    </submittedName>
</protein>
<dbReference type="RefSeq" id="WP_110433952.1">
    <property type="nucleotide sequence ID" value="NZ_QGLR01000012.1"/>
</dbReference>
<evidence type="ECO:0000313" key="2">
    <source>
        <dbReference type="Proteomes" id="UP000247932"/>
    </source>
</evidence>
<name>A0A2V4E5K2_9GAMM</name>